<dbReference type="GeneID" id="5019243"/>
<feature type="coiled-coil region" evidence="4">
    <location>
        <begin position="533"/>
        <end position="567"/>
    </location>
</feature>
<feature type="domain" description="SWIRM" evidence="6">
    <location>
        <begin position="165"/>
        <end position="262"/>
    </location>
</feature>
<dbReference type="InterPro" id="IPR007526">
    <property type="entry name" value="SWIRM"/>
</dbReference>
<dbReference type="InterPro" id="IPR036388">
    <property type="entry name" value="WH-like_DNA-bd_sf"/>
</dbReference>
<feature type="compositionally biased region" description="Low complexity" evidence="5">
    <location>
        <begin position="40"/>
        <end position="50"/>
    </location>
</feature>
<dbReference type="OrthoDB" id="118550at2759"/>
<evidence type="ECO:0000256" key="4">
    <source>
        <dbReference type="SAM" id="Coils"/>
    </source>
</evidence>
<keyword evidence="2" id="KW-0804">Transcription</keyword>
<evidence type="ECO:0000313" key="7">
    <source>
        <dbReference type="EMBL" id="CAK66061.1"/>
    </source>
</evidence>
<evidence type="ECO:0000259" key="6">
    <source>
        <dbReference type="PROSITE" id="PS50934"/>
    </source>
</evidence>
<accession>A0C5J4</accession>
<dbReference type="STRING" id="5888.A0C5J4"/>
<dbReference type="InParanoid" id="A0C5J4"/>
<evidence type="ECO:0000256" key="5">
    <source>
        <dbReference type="SAM" id="MobiDB-lite"/>
    </source>
</evidence>
<dbReference type="InterPro" id="IPR009057">
    <property type="entry name" value="Homeodomain-like_sf"/>
</dbReference>
<dbReference type="AlphaFoldDB" id="A0C5J4"/>
<organism evidence="7 8">
    <name type="scientific">Paramecium tetraurelia</name>
    <dbReference type="NCBI Taxonomy" id="5888"/>
    <lineage>
        <taxon>Eukaryota</taxon>
        <taxon>Sar</taxon>
        <taxon>Alveolata</taxon>
        <taxon>Ciliophora</taxon>
        <taxon>Intramacronucleata</taxon>
        <taxon>Oligohymenophorea</taxon>
        <taxon>Peniculida</taxon>
        <taxon>Parameciidae</taxon>
        <taxon>Paramecium</taxon>
    </lineage>
</organism>
<dbReference type="Pfam" id="PF04433">
    <property type="entry name" value="SWIRM"/>
    <property type="match status" value="1"/>
</dbReference>
<sequence>MNPQDQLVKITLIKVPDGYQVEEKIYTKIKIPKTFLDQQKITQPKPTQKQVVSKPPSQIKQAMPPQIQPVNLPPPMPPQNNLVQQQLENIPSKLIWNPSPAPQNPHQIKQMPPQNQWFAQPQLPQIHQPPPQIQQPPQPQITLPIQQPQESQKQEIRRQLSKHSLIIPSCANWFQMDSINEIEKDHFSEFFTNQHVSKTPELYKKYRNFIVNLYRNQPSTYLTTIACRKVLAGDACTISRIHGFLQYWGLINYSVDPDTCPNKVLPQQALTKSLYRTLQLNAKDELDEKSDLNQYEITLINAIKIFSKRYRPGCSFCGILCGLQWYAEKEQTQKEKVDQDKVENVKEVENKQKNSIKLDLCMKCFSNNNFPNSLTSEDFQLTNLEQKFSQLHILSDQPRSILNDQEVSYLISIIQETSDSNWEKLAQQLNQTFSTSHTEEELILHFLQYPIDHLIEIDKVIDSKECLEKLSINDVSSRIAFEEPNVFSDQKNLVSFHLSIFKKLLNNLNKRDSEQFLKLDDVKSNSNNNEDVIEEEKRVIQMSQETLERAKSLQKREEEKLNNHINLLISLQMEKLEHKLTFLEEYEKLILYEKQQLEICQKQTLAERLVIVQQKLQYYSDNNQ</sequence>
<evidence type="ECO:0000256" key="2">
    <source>
        <dbReference type="ARBA" id="ARBA00023163"/>
    </source>
</evidence>
<dbReference type="HOGENOM" id="CLU_474479_0_0_1"/>
<evidence type="ECO:0000313" key="8">
    <source>
        <dbReference type="Proteomes" id="UP000000600"/>
    </source>
</evidence>
<protein>
    <recommendedName>
        <fullName evidence="6">SWIRM domain-containing protein</fullName>
    </recommendedName>
</protein>
<dbReference type="PROSITE" id="PS50934">
    <property type="entry name" value="SWIRM"/>
    <property type="match status" value="1"/>
</dbReference>
<dbReference type="FunFam" id="1.10.10.10:FF:000020">
    <property type="entry name" value="SWI/SNF complex subunit SMARCC2 isoform c"/>
    <property type="match status" value="1"/>
</dbReference>
<dbReference type="Proteomes" id="UP000000600">
    <property type="component" value="Unassembled WGS sequence"/>
</dbReference>
<feature type="region of interest" description="Disordered" evidence="5">
    <location>
        <begin position="40"/>
        <end position="61"/>
    </location>
</feature>
<dbReference type="Pfam" id="PF16495">
    <property type="entry name" value="SWIRM-assoc_1"/>
    <property type="match status" value="1"/>
</dbReference>
<keyword evidence="8" id="KW-1185">Reference proteome</keyword>
<dbReference type="eggNOG" id="KOG1279">
    <property type="taxonomic scope" value="Eukaryota"/>
</dbReference>
<keyword evidence="4" id="KW-0175">Coiled coil</keyword>
<dbReference type="Gene3D" id="1.10.10.10">
    <property type="entry name" value="Winged helix-like DNA-binding domain superfamily/Winged helix DNA-binding domain"/>
    <property type="match status" value="1"/>
</dbReference>
<keyword evidence="1" id="KW-0805">Transcription regulation</keyword>
<keyword evidence="3" id="KW-0539">Nucleus</keyword>
<dbReference type="OMA" id="MFISTTY"/>
<name>A0C5J4_PARTE</name>
<dbReference type="EMBL" id="CT868041">
    <property type="protein sequence ID" value="CAK66061.1"/>
    <property type="molecule type" value="Genomic_DNA"/>
</dbReference>
<dbReference type="RefSeq" id="XP_001433458.1">
    <property type="nucleotide sequence ID" value="XM_001433421.1"/>
</dbReference>
<dbReference type="GO" id="GO:0005634">
    <property type="term" value="C:nucleus"/>
    <property type="evidence" value="ECO:0007669"/>
    <property type="project" value="UniProtKB-ARBA"/>
</dbReference>
<dbReference type="InterPro" id="IPR032451">
    <property type="entry name" value="SMARCC_C"/>
</dbReference>
<dbReference type="SUPFAM" id="SSF46689">
    <property type="entry name" value="Homeodomain-like"/>
    <property type="match status" value="1"/>
</dbReference>
<evidence type="ECO:0000256" key="3">
    <source>
        <dbReference type="ARBA" id="ARBA00023242"/>
    </source>
</evidence>
<gene>
    <name evidence="7" type="ORF">GSPATT00006560001</name>
</gene>
<evidence type="ECO:0000256" key="1">
    <source>
        <dbReference type="ARBA" id="ARBA00023015"/>
    </source>
</evidence>
<proteinExistence type="predicted"/>
<dbReference type="KEGG" id="ptm:GSPATT00006560001"/>
<reference evidence="7 8" key="1">
    <citation type="journal article" date="2006" name="Nature">
        <title>Global trends of whole-genome duplications revealed by the ciliate Paramecium tetraurelia.</title>
        <authorList>
            <consortium name="Genoscope"/>
            <person name="Aury J.-M."/>
            <person name="Jaillon O."/>
            <person name="Duret L."/>
            <person name="Noel B."/>
            <person name="Jubin C."/>
            <person name="Porcel B.M."/>
            <person name="Segurens B."/>
            <person name="Daubin V."/>
            <person name="Anthouard V."/>
            <person name="Aiach N."/>
            <person name="Arnaiz O."/>
            <person name="Billaut A."/>
            <person name="Beisson J."/>
            <person name="Blanc I."/>
            <person name="Bouhouche K."/>
            <person name="Camara F."/>
            <person name="Duharcourt S."/>
            <person name="Guigo R."/>
            <person name="Gogendeau D."/>
            <person name="Katinka M."/>
            <person name="Keller A.-M."/>
            <person name="Kissmehl R."/>
            <person name="Klotz C."/>
            <person name="Koll F."/>
            <person name="Le Moue A."/>
            <person name="Lepere C."/>
            <person name="Malinsky S."/>
            <person name="Nowacki M."/>
            <person name="Nowak J.K."/>
            <person name="Plattner H."/>
            <person name="Poulain J."/>
            <person name="Ruiz F."/>
            <person name="Serrano V."/>
            <person name="Zagulski M."/>
            <person name="Dessen P."/>
            <person name="Betermier M."/>
            <person name="Weissenbach J."/>
            <person name="Scarpelli C."/>
            <person name="Schachter V."/>
            <person name="Sperling L."/>
            <person name="Meyer E."/>
            <person name="Cohen J."/>
            <person name="Wincker P."/>
        </authorList>
    </citation>
    <scope>NUCLEOTIDE SEQUENCE [LARGE SCALE GENOMIC DNA]</scope>
    <source>
        <strain evidence="7 8">Stock d4-2</strain>
    </source>
</reference>